<evidence type="ECO:0000259" key="5">
    <source>
        <dbReference type="Pfam" id="PF14689"/>
    </source>
</evidence>
<evidence type="ECO:0000313" key="7">
    <source>
        <dbReference type="Proteomes" id="UP001596989"/>
    </source>
</evidence>
<dbReference type="SUPFAM" id="SSF55890">
    <property type="entry name" value="Sporulation response regulatory protein Spo0B"/>
    <property type="match status" value="1"/>
</dbReference>
<feature type="domain" description="SpoOB alpha-helical" evidence="5">
    <location>
        <begin position="70"/>
        <end position="119"/>
    </location>
</feature>
<keyword evidence="2" id="KW-0808">Transferase</keyword>
<evidence type="ECO:0000313" key="6">
    <source>
        <dbReference type="EMBL" id="MFD0962340.1"/>
    </source>
</evidence>
<protein>
    <submittedName>
        <fullName evidence="6">Spo0B domain-containing protein</fullName>
    </submittedName>
</protein>
<keyword evidence="1" id="KW-0597">Phosphoprotein</keyword>
<organism evidence="6 7">
    <name type="scientific">Paenibacillus chungangensis</name>
    <dbReference type="NCBI Taxonomy" id="696535"/>
    <lineage>
        <taxon>Bacteria</taxon>
        <taxon>Bacillati</taxon>
        <taxon>Bacillota</taxon>
        <taxon>Bacilli</taxon>
        <taxon>Bacillales</taxon>
        <taxon>Paenibacillaceae</taxon>
        <taxon>Paenibacillus</taxon>
    </lineage>
</organism>
<dbReference type="RefSeq" id="WP_377568934.1">
    <property type="nucleotide sequence ID" value="NZ_JBHTJZ010000073.1"/>
</dbReference>
<dbReference type="Proteomes" id="UP001596989">
    <property type="component" value="Unassembled WGS sequence"/>
</dbReference>
<feature type="transmembrane region" description="Helical" evidence="4">
    <location>
        <begin position="31"/>
        <end position="49"/>
    </location>
</feature>
<dbReference type="EMBL" id="JBHTJZ010000073">
    <property type="protein sequence ID" value="MFD0962340.1"/>
    <property type="molecule type" value="Genomic_DNA"/>
</dbReference>
<evidence type="ECO:0000256" key="2">
    <source>
        <dbReference type="ARBA" id="ARBA00022679"/>
    </source>
</evidence>
<evidence type="ECO:0000256" key="1">
    <source>
        <dbReference type="ARBA" id="ARBA00022553"/>
    </source>
</evidence>
<proteinExistence type="predicted"/>
<name>A0ABW3HXS9_9BACL</name>
<accession>A0ABW3HXS9</accession>
<dbReference type="InterPro" id="IPR016120">
    <property type="entry name" value="Sig_transdc_His_kin_SpoOB"/>
</dbReference>
<evidence type="ECO:0000256" key="3">
    <source>
        <dbReference type="ARBA" id="ARBA00022777"/>
    </source>
</evidence>
<keyword evidence="4" id="KW-0812">Transmembrane</keyword>
<reference evidence="7" key="1">
    <citation type="journal article" date="2019" name="Int. J. Syst. Evol. Microbiol.">
        <title>The Global Catalogue of Microorganisms (GCM) 10K type strain sequencing project: providing services to taxonomists for standard genome sequencing and annotation.</title>
        <authorList>
            <consortium name="The Broad Institute Genomics Platform"/>
            <consortium name="The Broad Institute Genome Sequencing Center for Infectious Disease"/>
            <person name="Wu L."/>
            <person name="Ma J."/>
        </authorList>
    </citation>
    <scope>NUCLEOTIDE SEQUENCE [LARGE SCALE GENOMIC DNA]</scope>
    <source>
        <strain evidence="7">CCUG 59129</strain>
    </source>
</reference>
<dbReference type="Gene3D" id="1.10.287.130">
    <property type="match status" value="1"/>
</dbReference>
<gene>
    <name evidence="6" type="ORF">ACFQ2I_23645</name>
</gene>
<comment type="caution">
    <text evidence="6">The sequence shown here is derived from an EMBL/GenBank/DDBJ whole genome shotgun (WGS) entry which is preliminary data.</text>
</comment>
<keyword evidence="4" id="KW-0472">Membrane</keyword>
<keyword evidence="7" id="KW-1185">Reference proteome</keyword>
<keyword evidence="4" id="KW-1133">Transmembrane helix</keyword>
<keyword evidence="3" id="KW-0418">Kinase</keyword>
<dbReference type="Pfam" id="PF14689">
    <property type="entry name" value="SPOB_a"/>
    <property type="match status" value="1"/>
</dbReference>
<evidence type="ECO:0000256" key="4">
    <source>
        <dbReference type="SAM" id="Phobius"/>
    </source>
</evidence>
<dbReference type="InterPro" id="IPR039506">
    <property type="entry name" value="SPOB_a"/>
</dbReference>
<sequence>MGRLASLKYVAATSLLLPVSAALMWPGRLWIVAVLIAWLIAVSALWIKADRMSCQDRMSRTVHAMQHAGIRTLNHHRHDWMNDLQVLYGYIRLGKLDKSIQYVEKIRERMAGESAVANLGVPSLVSYIQSFRTLTNSLTLEVAIQDGLNLRDMALDEEGVAHTIMETINAYRFAAKTGDEAPSMLRVELSHDDAALYAAFYYEGELINEQQWKQKIQQQLIGAPMKPVGKEHTVTSMLLRAEMRA</sequence>